<dbReference type="PANTHER" id="PTHR23135:SF4">
    <property type="entry name" value="UDP-N-ACETYLMURAMOYL-L-ALANYL-D-GLUTAMATE--2,6-DIAMINOPIMELATE LIGASE MURE HOMOLOG, CHLOROPLASTIC"/>
    <property type="match status" value="1"/>
</dbReference>
<dbReference type="InterPro" id="IPR013221">
    <property type="entry name" value="Mur_ligase_cen"/>
</dbReference>
<evidence type="ECO:0000259" key="10">
    <source>
        <dbReference type="Pfam" id="PF02875"/>
    </source>
</evidence>
<dbReference type="SUPFAM" id="SSF53623">
    <property type="entry name" value="MurD-like peptide ligases, catalytic domain"/>
    <property type="match status" value="1"/>
</dbReference>
<evidence type="ECO:0000256" key="4">
    <source>
        <dbReference type="ARBA" id="ARBA00022984"/>
    </source>
</evidence>
<dbReference type="Gene3D" id="3.40.1390.10">
    <property type="entry name" value="MurE/MurF, N-terminal domain"/>
    <property type="match status" value="1"/>
</dbReference>
<dbReference type="Gene3D" id="3.40.1190.10">
    <property type="entry name" value="Mur-like, catalytic domain"/>
    <property type="match status" value="1"/>
</dbReference>
<feature type="binding site" evidence="7">
    <location>
        <position position="193"/>
    </location>
    <ligand>
        <name>UDP-N-acetyl-alpha-D-muramoyl-L-alanyl-D-glutamate</name>
        <dbReference type="ChEBI" id="CHEBI:83900"/>
    </ligand>
</feature>
<dbReference type="OrthoDB" id="9800958at2"/>
<feature type="binding site" evidence="7">
    <location>
        <begin position="416"/>
        <end position="419"/>
    </location>
    <ligand>
        <name>meso-2,6-diaminopimelate</name>
        <dbReference type="ChEBI" id="CHEBI:57791"/>
    </ligand>
</feature>
<dbReference type="Proteomes" id="UP000298673">
    <property type="component" value="Chromosome"/>
</dbReference>
<feature type="domain" description="Mur ligase central" evidence="11">
    <location>
        <begin position="114"/>
        <end position="320"/>
    </location>
</feature>
<dbReference type="GO" id="GO:0005524">
    <property type="term" value="F:ATP binding"/>
    <property type="evidence" value="ECO:0007669"/>
    <property type="project" value="UniProtKB-UniRule"/>
</dbReference>
<comment type="PTM">
    <text evidence="7">Carboxylation is probably crucial for Mg(2+) binding and, consequently, for the gamma-phosphate positioning of ATP.</text>
</comment>
<keyword evidence="2 7" id="KW-0132">Cell division</keyword>
<feature type="binding site" evidence="7">
    <location>
        <begin position="158"/>
        <end position="159"/>
    </location>
    <ligand>
        <name>UDP-N-acetyl-alpha-D-muramoyl-L-alanyl-D-glutamate</name>
        <dbReference type="ChEBI" id="CHEBI:83900"/>
    </ligand>
</feature>
<sequence>MKRNNLKDLLSPWMQKIPERAIQNITINSKKTSSGDLFVAIKGSKKDGRKFIFEAIQNKVSAILYETQDFKKHGIFYYIKNIPIIYFFQLPIVLSSLSSRFYHEPGNKLKIIGITGTNGKTTVAHLISQWSTILGKKSVVMGTLGNGDHRSLKPTMNTTSSAVFIQSFLKKALINKTDLVSMEVSSHGLVQNRVKNVPFYIAIFTNLTPDHLDYHKSMKEYEKSKWSFFTCHKVKKIILNASDKYGQIWLKKLFNHYTIAVTIEDDTQKKYSNKWMNATNIKFKNNHMFVKFESSWGSGKIFSYLIGNFNVTNLLLSMACLLELGYKLSDLIRTVNQLKAVCGRMQQFYGINHPTFIIDYAHTPDALENTLKTIKTNYKKKLWCIFGCGGERDRTKRSLMGAIAEKESDQVIITNDNPRREEPFKIIQDILKGCKKKDKILIIPNRRNAISHAFFQSKINDIILIAGKGHENQQIIGNQYINYSDQKTVLQLMGKKI</sequence>
<keyword evidence="6 7" id="KW-0961">Cell wall biogenesis/degradation</keyword>
<dbReference type="NCBIfam" id="NF001123">
    <property type="entry name" value="PRK00139.1-1"/>
    <property type="match status" value="1"/>
</dbReference>
<comment type="function">
    <text evidence="7">Catalyzes the addition of meso-diaminopimelic acid to the nucleotide precursor UDP-N-acetylmuramoyl-L-alanyl-D-glutamate (UMAG) in the biosynthesis of bacterial cell-wall peptidoglycan.</text>
</comment>
<feature type="modified residue" description="N6-carboxylysine" evidence="7">
    <location>
        <position position="225"/>
    </location>
</feature>
<feature type="binding site" evidence="7">
    <location>
        <position position="185"/>
    </location>
    <ligand>
        <name>UDP-N-acetyl-alpha-D-muramoyl-L-alanyl-D-glutamate</name>
        <dbReference type="ChEBI" id="CHEBI:83900"/>
    </ligand>
</feature>
<dbReference type="AlphaFoldDB" id="A0A4D6YER2"/>
<dbReference type="RefSeq" id="WP_158343428.1">
    <property type="nucleotide sequence ID" value="NZ_CP034861.1"/>
</dbReference>
<dbReference type="GO" id="GO:0009252">
    <property type="term" value="P:peptidoglycan biosynthetic process"/>
    <property type="evidence" value="ECO:0007669"/>
    <property type="project" value="UniProtKB-UniRule"/>
</dbReference>
<keyword evidence="3 7" id="KW-0133">Cell shape</keyword>
<feature type="binding site" evidence="7">
    <location>
        <position position="157"/>
    </location>
    <ligand>
        <name>UDP-N-acetyl-alpha-D-muramoyl-L-alanyl-D-glutamate</name>
        <dbReference type="ChEBI" id="CHEBI:83900"/>
    </ligand>
</feature>
<organism evidence="12 13">
    <name type="scientific">Buchnera aphidicola</name>
    <name type="common">Muscaphis stroyani</name>
    <dbReference type="NCBI Taxonomy" id="1241869"/>
    <lineage>
        <taxon>Bacteria</taxon>
        <taxon>Pseudomonadati</taxon>
        <taxon>Pseudomonadota</taxon>
        <taxon>Gammaproteobacteria</taxon>
        <taxon>Enterobacterales</taxon>
        <taxon>Erwiniaceae</taxon>
        <taxon>Buchnera</taxon>
    </lineage>
</organism>
<feature type="binding site" evidence="7">
    <location>
        <position position="392"/>
    </location>
    <ligand>
        <name>meso-2,6-diaminopimelate</name>
        <dbReference type="ChEBI" id="CHEBI:57791"/>
    </ligand>
</feature>
<name>A0A4D6YER2_9GAMM</name>
<dbReference type="EMBL" id="CP034861">
    <property type="protein sequence ID" value="QCI24308.1"/>
    <property type="molecule type" value="Genomic_DNA"/>
</dbReference>
<evidence type="ECO:0000256" key="8">
    <source>
        <dbReference type="RuleBase" id="RU004135"/>
    </source>
</evidence>
<keyword evidence="7" id="KW-0067">ATP-binding</keyword>
<evidence type="ECO:0000259" key="9">
    <source>
        <dbReference type="Pfam" id="PF01225"/>
    </source>
</evidence>
<evidence type="ECO:0000256" key="3">
    <source>
        <dbReference type="ARBA" id="ARBA00022960"/>
    </source>
</evidence>
<keyword evidence="7" id="KW-0547">Nucleotide-binding</keyword>
<comment type="subcellular location">
    <subcellularLocation>
        <location evidence="7 8">Cytoplasm</location>
    </subcellularLocation>
</comment>
<keyword evidence="4 7" id="KW-0573">Peptidoglycan synthesis</keyword>
<reference evidence="12 13" key="2">
    <citation type="submission" date="2019-05" db="EMBL/GenBank/DDBJ databases">
        <title>Genome evolution of the obligate endosymbiont Buchnera aphidicola.</title>
        <authorList>
            <person name="Moran N.A."/>
        </authorList>
    </citation>
    <scope>NUCLEOTIDE SEQUENCE [LARGE SCALE GENOMIC DNA]</scope>
    <source>
        <strain evidence="12 13">Mst</strain>
    </source>
</reference>
<dbReference type="GO" id="GO:0008765">
    <property type="term" value="F:UDP-N-acetylmuramoylalanyl-D-glutamate-2,6-diaminopimelate ligase activity"/>
    <property type="evidence" value="ECO:0007669"/>
    <property type="project" value="UniProtKB-UniRule"/>
</dbReference>
<comment type="cofactor">
    <cofactor evidence="7">
        <name>Mg(2+)</name>
        <dbReference type="ChEBI" id="CHEBI:18420"/>
    </cofactor>
</comment>
<dbReference type="SUPFAM" id="SSF63418">
    <property type="entry name" value="MurE/MurF N-terminal domain"/>
    <property type="match status" value="1"/>
</dbReference>
<keyword evidence="5 7" id="KW-0131">Cell cycle</keyword>
<dbReference type="SUPFAM" id="SSF53244">
    <property type="entry name" value="MurD-like peptide ligases, peptide-binding domain"/>
    <property type="match status" value="1"/>
</dbReference>
<dbReference type="NCBIfam" id="TIGR01085">
    <property type="entry name" value="murE"/>
    <property type="match status" value="1"/>
</dbReference>
<dbReference type="GO" id="GO:0008360">
    <property type="term" value="P:regulation of cell shape"/>
    <property type="evidence" value="ECO:0007669"/>
    <property type="project" value="UniProtKB-KW"/>
</dbReference>
<dbReference type="Pfam" id="PF01225">
    <property type="entry name" value="Mur_ligase"/>
    <property type="match status" value="1"/>
</dbReference>
<feature type="domain" description="Mur ligase C-terminal" evidence="10">
    <location>
        <begin position="343"/>
        <end position="469"/>
    </location>
</feature>
<dbReference type="InterPro" id="IPR005761">
    <property type="entry name" value="UDP-N-AcMur-Glu-dNH2Pim_ligase"/>
</dbReference>
<accession>A0A4D6YER2</accession>
<reference evidence="12 13" key="1">
    <citation type="submission" date="2018-12" db="EMBL/GenBank/DDBJ databases">
        <authorList>
            <person name="Chong R.A."/>
        </authorList>
    </citation>
    <scope>NUCLEOTIDE SEQUENCE [LARGE SCALE GENOMIC DNA]</scope>
    <source>
        <strain evidence="12 13">Mst</strain>
    </source>
</reference>
<keyword evidence="7" id="KW-0963">Cytoplasm</keyword>
<dbReference type="InterPro" id="IPR000713">
    <property type="entry name" value="Mur_ligase_N"/>
</dbReference>
<evidence type="ECO:0000256" key="5">
    <source>
        <dbReference type="ARBA" id="ARBA00023306"/>
    </source>
</evidence>
<dbReference type="GO" id="GO:0051301">
    <property type="term" value="P:cell division"/>
    <property type="evidence" value="ECO:0007669"/>
    <property type="project" value="UniProtKB-KW"/>
</dbReference>
<comment type="catalytic activity">
    <reaction evidence="7">
        <text>UDP-N-acetyl-alpha-D-muramoyl-L-alanyl-D-glutamate + meso-2,6-diaminopimelate + ATP = UDP-N-acetyl-alpha-D-muramoyl-L-alanyl-gamma-D-glutamyl-meso-2,6-diaminopimelate + ADP + phosphate + H(+)</text>
        <dbReference type="Rhea" id="RHEA:23676"/>
        <dbReference type="ChEBI" id="CHEBI:15378"/>
        <dbReference type="ChEBI" id="CHEBI:30616"/>
        <dbReference type="ChEBI" id="CHEBI:43474"/>
        <dbReference type="ChEBI" id="CHEBI:57791"/>
        <dbReference type="ChEBI" id="CHEBI:83900"/>
        <dbReference type="ChEBI" id="CHEBI:83905"/>
        <dbReference type="ChEBI" id="CHEBI:456216"/>
        <dbReference type="EC" id="6.3.2.13"/>
    </reaction>
</comment>
<dbReference type="GO" id="GO:0000287">
    <property type="term" value="F:magnesium ion binding"/>
    <property type="evidence" value="ECO:0007669"/>
    <property type="project" value="UniProtKB-UniRule"/>
</dbReference>
<dbReference type="InterPro" id="IPR036565">
    <property type="entry name" value="Mur-like_cat_sf"/>
</dbReference>
<keyword evidence="7" id="KW-0460">Magnesium</keyword>
<feature type="domain" description="Mur ligase N-terminal catalytic" evidence="9">
    <location>
        <begin position="22"/>
        <end position="102"/>
    </location>
</feature>
<dbReference type="EC" id="6.3.2.13" evidence="7"/>
<evidence type="ECO:0000259" key="11">
    <source>
        <dbReference type="Pfam" id="PF08245"/>
    </source>
</evidence>
<feature type="binding site" evidence="7">
    <location>
        <position position="29"/>
    </location>
    <ligand>
        <name>UDP-N-acetyl-alpha-D-muramoyl-L-alanyl-D-glutamate</name>
        <dbReference type="ChEBI" id="CHEBI:83900"/>
    </ligand>
</feature>
<dbReference type="InterPro" id="IPR004101">
    <property type="entry name" value="Mur_ligase_C"/>
</dbReference>
<evidence type="ECO:0000256" key="2">
    <source>
        <dbReference type="ARBA" id="ARBA00022618"/>
    </source>
</evidence>
<evidence type="ECO:0000256" key="7">
    <source>
        <dbReference type="HAMAP-Rule" id="MF_00208"/>
    </source>
</evidence>
<comment type="similarity">
    <text evidence="1 7">Belongs to the MurCDEF family. MurE subfamily.</text>
</comment>
<dbReference type="GO" id="GO:0071555">
    <property type="term" value="P:cell wall organization"/>
    <property type="evidence" value="ECO:0007669"/>
    <property type="project" value="UniProtKB-KW"/>
</dbReference>
<evidence type="ECO:0000256" key="1">
    <source>
        <dbReference type="ARBA" id="ARBA00005898"/>
    </source>
</evidence>
<proteinExistence type="inferred from homology"/>
<dbReference type="Pfam" id="PF08245">
    <property type="entry name" value="Mur_ligase_M"/>
    <property type="match status" value="1"/>
</dbReference>
<keyword evidence="7 12" id="KW-0436">Ligase</keyword>
<evidence type="ECO:0000313" key="12">
    <source>
        <dbReference type="EMBL" id="QCI24308.1"/>
    </source>
</evidence>
<feature type="binding site" evidence="7">
    <location>
        <position position="467"/>
    </location>
    <ligand>
        <name>meso-2,6-diaminopimelate</name>
        <dbReference type="ChEBI" id="CHEBI:57791"/>
    </ligand>
</feature>
<feature type="binding site" evidence="7">
    <location>
        <position position="471"/>
    </location>
    <ligand>
        <name>meso-2,6-diaminopimelate</name>
        <dbReference type="ChEBI" id="CHEBI:57791"/>
    </ligand>
</feature>
<feature type="short sequence motif" description="Meso-diaminopimelate recognition motif" evidence="7">
    <location>
        <begin position="416"/>
        <end position="419"/>
    </location>
</feature>
<gene>
    <name evidence="7" type="primary">murE</name>
    <name evidence="12" type="ORF">D9V75_01060</name>
</gene>
<protein>
    <recommendedName>
        <fullName evidence="7">UDP-N-acetylmuramoyl-L-alanyl-D-glutamate--2,6-diaminopimelate ligase</fullName>
        <ecNumber evidence="7">6.3.2.13</ecNumber>
    </recommendedName>
    <alternativeName>
        <fullName evidence="7">Meso-A2pm-adding enzyme</fullName>
    </alternativeName>
    <alternativeName>
        <fullName evidence="7">Meso-diaminopimelate-adding enzyme</fullName>
    </alternativeName>
    <alternativeName>
        <fullName evidence="7">UDP-MurNAc-L-Ala-D-Glu:meso-diaminopimelate ligase</fullName>
    </alternativeName>
    <alternativeName>
        <fullName evidence="7">UDP-MurNAc-tripeptide synthetase</fullName>
    </alternativeName>
    <alternativeName>
        <fullName evidence="7">UDP-N-acetylmuramyl-tripeptide synthetase</fullName>
    </alternativeName>
</protein>
<comment type="pathway">
    <text evidence="7 8">Cell wall biogenesis; peptidoglycan biosynthesis.</text>
</comment>
<comment type="caution">
    <text evidence="7">Lacks conserved residue(s) required for the propagation of feature annotation.</text>
</comment>
<dbReference type="Pfam" id="PF02875">
    <property type="entry name" value="Mur_ligase_C"/>
    <property type="match status" value="1"/>
</dbReference>
<dbReference type="InterPro" id="IPR036615">
    <property type="entry name" value="Mur_ligase_C_dom_sf"/>
</dbReference>
<evidence type="ECO:0000256" key="6">
    <source>
        <dbReference type="ARBA" id="ARBA00023316"/>
    </source>
</evidence>
<dbReference type="NCBIfam" id="NF001126">
    <property type="entry name" value="PRK00139.1-4"/>
    <property type="match status" value="1"/>
</dbReference>
<dbReference type="Gene3D" id="3.90.190.20">
    <property type="entry name" value="Mur ligase, C-terminal domain"/>
    <property type="match status" value="1"/>
</dbReference>
<dbReference type="PANTHER" id="PTHR23135">
    <property type="entry name" value="MUR LIGASE FAMILY MEMBER"/>
    <property type="match status" value="1"/>
</dbReference>
<feature type="binding site" evidence="7">
    <location>
        <position position="191"/>
    </location>
    <ligand>
        <name>UDP-N-acetyl-alpha-D-muramoyl-L-alanyl-D-glutamate</name>
        <dbReference type="ChEBI" id="CHEBI:83900"/>
    </ligand>
</feature>
<evidence type="ECO:0000313" key="13">
    <source>
        <dbReference type="Proteomes" id="UP000298673"/>
    </source>
</evidence>
<dbReference type="UniPathway" id="UPA00219"/>
<dbReference type="InterPro" id="IPR035911">
    <property type="entry name" value="MurE/MurF_N"/>
</dbReference>
<dbReference type="GO" id="GO:0005737">
    <property type="term" value="C:cytoplasm"/>
    <property type="evidence" value="ECO:0007669"/>
    <property type="project" value="UniProtKB-SubCell"/>
</dbReference>
<feature type="binding site" evidence="7">
    <location>
        <begin position="116"/>
        <end position="122"/>
    </location>
    <ligand>
        <name>ATP</name>
        <dbReference type="ChEBI" id="CHEBI:30616"/>
    </ligand>
</feature>
<dbReference type="HAMAP" id="MF_00208">
    <property type="entry name" value="MurE"/>
    <property type="match status" value="1"/>
</dbReference>